<evidence type="ECO:0000256" key="1">
    <source>
        <dbReference type="SAM" id="SignalP"/>
    </source>
</evidence>
<organism evidence="3 4">
    <name type="scientific">Rhizoctonia solani</name>
    <dbReference type="NCBI Taxonomy" id="456999"/>
    <lineage>
        <taxon>Eukaryota</taxon>
        <taxon>Fungi</taxon>
        <taxon>Dikarya</taxon>
        <taxon>Basidiomycota</taxon>
        <taxon>Agaricomycotina</taxon>
        <taxon>Agaricomycetes</taxon>
        <taxon>Cantharellales</taxon>
        <taxon>Ceratobasidiaceae</taxon>
        <taxon>Rhizoctonia</taxon>
    </lineage>
</organism>
<feature type="chain" id="PRO_5034233527" description="Amidase domain-containing protein" evidence="1">
    <location>
        <begin position="23"/>
        <end position="566"/>
    </location>
</feature>
<sequence length="566" mass="60993">MKFWRGFSTVILVTVSVPCVNSSFTCSTKLDRYPDLYEATIQELQSGLDANEYSSVDLVTAYLARIDEVNTQGANLRAVLETNRHALEQAAALDSERRTKGKRSPLHGIPILLKDNIDTLATDGMNTTAGSYALLGSIVSNDSTVSAKLRNAGAILLGKTGLSEWAYSRDWNLPSGWSGRSGQITNPYYPGADPCGSSSGSGVATAIGLAAGSLGTETVGSIICPSSYNNLVGIKPTVGLTSRAGVIPISSHYDTIGPMARSVADAAAILSVIAGRDHKDNYTLAAPANTPDYTQFLNPDTIRGKRFGVPRKVFTNDTLTGNHPIINVELDRALETIRSLGGIVVDPADIPSANVVLGNEQNLVLNIDLKVVDLNRYLQTLKYTPTKVTSLADVIKYNTVYKDLESPNDEGQSFFISSQSTNGYNSTYYSVLRSGYEAGRQRGIDYALEHYGLDALVLPTFAQVIASLAGYPMLTVPLGFYPDDTPVTPHPPHLPSPAPGLPFGLAFLGTAFSEPELIGFAYAYEQHTRTRLKRRAYPLAIPTTQLQDVVSVCLGQNDPSHRLNHR</sequence>
<keyword evidence="1" id="KW-0732">Signal</keyword>
<evidence type="ECO:0000259" key="2">
    <source>
        <dbReference type="Pfam" id="PF01425"/>
    </source>
</evidence>
<feature type="domain" description="Amidase" evidence="2">
    <location>
        <begin position="57"/>
        <end position="462"/>
    </location>
</feature>
<dbReference type="Proteomes" id="UP000663841">
    <property type="component" value="Unassembled WGS sequence"/>
</dbReference>
<dbReference type="InterPro" id="IPR036928">
    <property type="entry name" value="AS_sf"/>
</dbReference>
<name>A0A8H3C675_9AGAM</name>
<dbReference type="AlphaFoldDB" id="A0A8H3C675"/>
<evidence type="ECO:0000313" key="3">
    <source>
        <dbReference type="EMBL" id="CAE6474868.1"/>
    </source>
</evidence>
<dbReference type="EMBL" id="CAJMWW010000610">
    <property type="protein sequence ID" value="CAE6474868.1"/>
    <property type="molecule type" value="Genomic_DNA"/>
</dbReference>
<reference evidence="3" key="1">
    <citation type="submission" date="2021-01" db="EMBL/GenBank/DDBJ databases">
        <authorList>
            <person name="Kaushik A."/>
        </authorList>
    </citation>
    <scope>NUCLEOTIDE SEQUENCE</scope>
    <source>
        <strain evidence="3">AG3-T5</strain>
    </source>
</reference>
<comment type="caution">
    <text evidence="3">The sequence shown here is derived from an EMBL/GenBank/DDBJ whole genome shotgun (WGS) entry which is preliminary data.</text>
</comment>
<gene>
    <name evidence="3" type="ORF">RDB_LOCUS187494</name>
</gene>
<dbReference type="PANTHER" id="PTHR42678">
    <property type="entry name" value="AMIDASE"/>
    <property type="match status" value="1"/>
</dbReference>
<proteinExistence type="predicted"/>
<evidence type="ECO:0000313" key="4">
    <source>
        <dbReference type="Proteomes" id="UP000663841"/>
    </source>
</evidence>
<dbReference type="Gene3D" id="3.90.1300.10">
    <property type="entry name" value="Amidase signature (AS) domain"/>
    <property type="match status" value="1"/>
</dbReference>
<feature type="signal peptide" evidence="1">
    <location>
        <begin position="1"/>
        <end position="22"/>
    </location>
</feature>
<dbReference type="Pfam" id="PF01425">
    <property type="entry name" value="Amidase"/>
    <property type="match status" value="1"/>
</dbReference>
<dbReference type="PANTHER" id="PTHR42678:SF34">
    <property type="entry name" value="OS04G0183300 PROTEIN"/>
    <property type="match status" value="1"/>
</dbReference>
<protein>
    <recommendedName>
        <fullName evidence="2">Amidase domain-containing protein</fullName>
    </recommendedName>
</protein>
<dbReference type="InterPro" id="IPR023631">
    <property type="entry name" value="Amidase_dom"/>
</dbReference>
<dbReference type="SUPFAM" id="SSF75304">
    <property type="entry name" value="Amidase signature (AS) enzymes"/>
    <property type="match status" value="1"/>
</dbReference>
<accession>A0A8H3C675</accession>